<reference evidence="7" key="1">
    <citation type="submission" date="2016-11" db="UniProtKB">
        <authorList>
            <consortium name="WormBaseParasite"/>
        </authorList>
    </citation>
    <scope>IDENTIFICATION</scope>
</reference>
<feature type="domain" description="SHQ1-like CS" evidence="5">
    <location>
        <begin position="3"/>
        <end position="97"/>
    </location>
</feature>
<proteinExistence type="inferred from homology"/>
<dbReference type="STRING" id="1561998.A0A1I7TQE2"/>
<feature type="compositionally biased region" description="Acidic residues" evidence="3">
    <location>
        <begin position="113"/>
        <end position="125"/>
    </location>
</feature>
<dbReference type="WBParaSite" id="Csp11.Scaffold629.g10736.t1">
    <property type="protein sequence ID" value="Csp11.Scaffold629.g10736.t1"/>
    <property type="gene ID" value="Csp11.Scaffold629.g10736"/>
</dbReference>
<feature type="domain" description="Shq1 C-terminal" evidence="4">
    <location>
        <begin position="218"/>
        <end position="402"/>
    </location>
</feature>
<feature type="compositionally biased region" description="Basic and acidic residues" evidence="3">
    <location>
        <begin position="101"/>
        <end position="111"/>
    </location>
</feature>
<dbReference type="PANTHER" id="PTHR12967:SF0">
    <property type="entry name" value="PROTEIN SHQ1 HOMOLOG"/>
    <property type="match status" value="1"/>
</dbReference>
<dbReference type="GO" id="GO:0005737">
    <property type="term" value="C:cytoplasm"/>
    <property type="evidence" value="ECO:0007669"/>
    <property type="project" value="TreeGrafter"/>
</dbReference>
<evidence type="ECO:0000256" key="2">
    <source>
        <dbReference type="ARBA" id="ARBA00013750"/>
    </source>
</evidence>
<evidence type="ECO:0000256" key="1">
    <source>
        <dbReference type="ARBA" id="ARBA00005607"/>
    </source>
</evidence>
<dbReference type="GO" id="GO:0051082">
    <property type="term" value="F:unfolded protein binding"/>
    <property type="evidence" value="ECO:0007669"/>
    <property type="project" value="TreeGrafter"/>
</dbReference>
<dbReference type="FunFam" id="2.60.40.790:FF:000080">
    <property type="entry name" value="Protein SHQ1 homolog"/>
    <property type="match status" value="1"/>
</dbReference>
<dbReference type="Gene3D" id="2.60.40.790">
    <property type="match status" value="1"/>
</dbReference>
<organism evidence="6 7">
    <name type="scientific">Caenorhabditis tropicalis</name>
    <dbReference type="NCBI Taxonomy" id="1561998"/>
    <lineage>
        <taxon>Eukaryota</taxon>
        <taxon>Metazoa</taxon>
        <taxon>Ecdysozoa</taxon>
        <taxon>Nematoda</taxon>
        <taxon>Chromadorea</taxon>
        <taxon>Rhabditida</taxon>
        <taxon>Rhabditina</taxon>
        <taxon>Rhabditomorpha</taxon>
        <taxon>Rhabditoidea</taxon>
        <taxon>Rhabditidae</taxon>
        <taxon>Peloderinae</taxon>
        <taxon>Caenorhabditis</taxon>
    </lineage>
</organism>
<dbReference type="InterPro" id="IPR048696">
    <property type="entry name" value="SHQ1-like_CS"/>
</dbReference>
<keyword evidence="6" id="KW-1185">Reference proteome</keyword>
<name>A0A1I7TQE2_9PELO</name>
<evidence type="ECO:0000256" key="3">
    <source>
        <dbReference type="SAM" id="MobiDB-lite"/>
    </source>
</evidence>
<protein>
    <recommendedName>
        <fullName evidence="2">Protein SHQ1 homolog</fullName>
    </recommendedName>
</protein>
<evidence type="ECO:0000313" key="7">
    <source>
        <dbReference type="WBParaSite" id="Csp11.Scaffold629.g10736.t1"/>
    </source>
</evidence>
<dbReference type="Proteomes" id="UP000095282">
    <property type="component" value="Unplaced"/>
</dbReference>
<evidence type="ECO:0000259" key="5">
    <source>
        <dbReference type="Pfam" id="PF21413"/>
    </source>
</evidence>
<sequence length="422" mass="49009">MLTPVFWITQDDDSLLVRIRAPHGNLSELDYDHGEFMFVFTCSPYFLRLHFKQMVEEYGNGNGKVEWKSDEGEFHIRIPKMHKKENFTNLDLISDLLNSEKTSDPHGRQMVEEISDEEGEEGEGEEFLHEQEIPVEEVTPEDVKIQEFGYGFGWSRIGVVERLRGEIGRLVDLQNPEEVPIEKRNEMLKEADWEQFDIGRYLADTLEPEDELLSIISSDFSASLTLTDDDRVKLKDLRKSKIPKIWGSDVEIGRSLVDILFSWCYDQRVNNWESTCESGWTCSKLSPSMSFFVKFPSVRECILTAIRRSLSYPLYRSFQLSTRIIDDVTFCFSSGCTALLHILCDIHRIFIESGEFRYILNDLFITDYIFWIQSVSEEVLEGIQKELGEIGGIRKEDLGWDLEMLETEAKMEQTTLDSDDDE</sequence>
<dbReference type="PANTHER" id="PTHR12967">
    <property type="entry name" value="PROTEIN SHQ1 HOMOLOG"/>
    <property type="match status" value="1"/>
</dbReference>
<accession>A0A1I7TQE2</accession>
<dbReference type="Pfam" id="PF04925">
    <property type="entry name" value="SHQ1"/>
    <property type="match status" value="1"/>
</dbReference>
<evidence type="ECO:0000313" key="6">
    <source>
        <dbReference type="Proteomes" id="UP000095282"/>
    </source>
</evidence>
<comment type="similarity">
    <text evidence="1">Belongs to the SHQ1 family.</text>
</comment>
<dbReference type="AlphaFoldDB" id="A0A1I7TQE2"/>
<dbReference type="InterPro" id="IPR039742">
    <property type="entry name" value="Shq1"/>
</dbReference>
<dbReference type="GO" id="GO:0000493">
    <property type="term" value="P:box H/ACA snoRNP assembly"/>
    <property type="evidence" value="ECO:0007669"/>
    <property type="project" value="InterPro"/>
</dbReference>
<dbReference type="Pfam" id="PF21413">
    <property type="entry name" value="SHQ1-like_CS"/>
    <property type="match status" value="1"/>
</dbReference>
<dbReference type="InterPro" id="IPR007009">
    <property type="entry name" value="Shq1_C"/>
</dbReference>
<dbReference type="GO" id="GO:0005654">
    <property type="term" value="C:nucleoplasm"/>
    <property type="evidence" value="ECO:0007669"/>
    <property type="project" value="TreeGrafter"/>
</dbReference>
<evidence type="ECO:0000259" key="4">
    <source>
        <dbReference type="Pfam" id="PF04925"/>
    </source>
</evidence>
<dbReference type="InterPro" id="IPR008978">
    <property type="entry name" value="HSP20-like_chaperone"/>
</dbReference>
<dbReference type="eggNOG" id="KOG3247">
    <property type="taxonomic scope" value="Eukaryota"/>
</dbReference>
<feature type="region of interest" description="Disordered" evidence="3">
    <location>
        <begin position="100"/>
        <end position="130"/>
    </location>
</feature>